<dbReference type="AlphaFoldDB" id="A0A2R6B5V4"/>
<accession>A0A2R6B5V4</accession>
<dbReference type="Proteomes" id="UP000240681">
    <property type="component" value="Unassembled WGS sequence"/>
</dbReference>
<feature type="non-terminal residue" evidence="1">
    <location>
        <position position="1"/>
    </location>
</feature>
<dbReference type="EMBL" id="NEXK01000094">
    <property type="protein sequence ID" value="PSN93878.1"/>
    <property type="molecule type" value="Genomic_DNA"/>
</dbReference>
<proteinExistence type="predicted"/>
<evidence type="ECO:0008006" key="3">
    <source>
        <dbReference type="Google" id="ProtNLM"/>
    </source>
</evidence>
<organism evidence="1 2">
    <name type="scientific">Candidatus Marsarchaeota G2 archaeon ECH_B_SAG-C16</name>
    <dbReference type="NCBI Taxonomy" id="1978163"/>
    <lineage>
        <taxon>Archaea</taxon>
        <taxon>Candidatus Marsarchaeota</taxon>
        <taxon>Candidatus Marsarchaeota group 2</taxon>
    </lineage>
</organism>
<reference evidence="1 2" key="1">
    <citation type="submission" date="2017-04" db="EMBL/GenBank/DDBJ databases">
        <title>Novel microbial lineages endemic to geothermal iron-oxide mats fill important gaps in the evolutionary history of Archaea.</title>
        <authorList>
            <person name="Jay Z.J."/>
            <person name="Beam J.P."/>
            <person name="Dlakic M."/>
            <person name="Rusch D.B."/>
            <person name="Kozubal M.A."/>
            <person name="Inskeep W.P."/>
        </authorList>
    </citation>
    <scope>NUCLEOTIDE SEQUENCE [LARGE SCALE GENOMIC DNA]</scope>
    <source>
        <strain evidence="1">ECH_B_SAG-C16</strain>
    </source>
</reference>
<evidence type="ECO:0000313" key="1">
    <source>
        <dbReference type="EMBL" id="PSN93878.1"/>
    </source>
</evidence>
<comment type="caution">
    <text evidence="1">The sequence shown here is derived from an EMBL/GenBank/DDBJ whole genome shotgun (WGS) entry which is preliminary data.</text>
</comment>
<sequence>GALLPFYSQLSRRGINIDNTVSCYTDTVIVVKMQDAGRAFEALNELITHEKSKLEENLD</sequence>
<protein>
    <recommendedName>
        <fullName evidence="3">ACT domain-containing protein</fullName>
    </recommendedName>
</protein>
<name>A0A2R6B5V4_9ARCH</name>
<gene>
    <name evidence="1" type="ORF">B9Q09_05085</name>
</gene>
<evidence type="ECO:0000313" key="2">
    <source>
        <dbReference type="Proteomes" id="UP000240681"/>
    </source>
</evidence>